<reference evidence="3 4" key="1">
    <citation type="submission" date="2024-05" db="EMBL/GenBank/DDBJ databases">
        <title>Sinomonas sp. nov., isolated from a waste landfill.</title>
        <authorList>
            <person name="Zhao Y."/>
        </authorList>
    </citation>
    <scope>NUCLEOTIDE SEQUENCE [LARGE SCALE GENOMIC DNA]</scope>
    <source>
        <strain evidence="3 4">CCTCC AB2014300</strain>
    </source>
</reference>
<dbReference type="Pfam" id="PF20434">
    <property type="entry name" value="BD-FAE"/>
    <property type="match status" value="1"/>
</dbReference>
<dbReference type="GO" id="GO:0016787">
    <property type="term" value="F:hydrolase activity"/>
    <property type="evidence" value="ECO:0007669"/>
    <property type="project" value="UniProtKB-KW"/>
</dbReference>
<dbReference type="InterPro" id="IPR050300">
    <property type="entry name" value="GDXG_lipolytic_enzyme"/>
</dbReference>
<dbReference type="InterPro" id="IPR049492">
    <property type="entry name" value="BD-FAE-like_dom"/>
</dbReference>
<protein>
    <submittedName>
        <fullName evidence="3">Alpha/beta hydrolase</fullName>
    </submittedName>
</protein>
<evidence type="ECO:0000313" key="4">
    <source>
        <dbReference type="Proteomes" id="UP001422074"/>
    </source>
</evidence>
<evidence type="ECO:0000259" key="2">
    <source>
        <dbReference type="Pfam" id="PF20434"/>
    </source>
</evidence>
<gene>
    <name evidence="3" type="ORF">ABCQ75_12585</name>
</gene>
<organism evidence="3 4">
    <name type="scientific">Sinomonas halotolerans</name>
    <dbReference type="NCBI Taxonomy" id="1644133"/>
    <lineage>
        <taxon>Bacteria</taxon>
        <taxon>Bacillati</taxon>
        <taxon>Actinomycetota</taxon>
        <taxon>Actinomycetes</taxon>
        <taxon>Micrococcales</taxon>
        <taxon>Micrococcaceae</taxon>
        <taxon>Sinomonas</taxon>
    </lineage>
</organism>
<evidence type="ECO:0000256" key="1">
    <source>
        <dbReference type="ARBA" id="ARBA00022801"/>
    </source>
</evidence>
<dbReference type="PANTHER" id="PTHR48081">
    <property type="entry name" value="AB HYDROLASE SUPERFAMILY PROTEIN C4A8.06C"/>
    <property type="match status" value="1"/>
</dbReference>
<dbReference type="Proteomes" id="UP001422074">
    <property type="component" value="Unassembled WGS sequence"/>
</dbReference>
<sequence>MSSTSPASRQVQRISYGEHPDQWGELHLPVPGQPVRGTVVVIHGGYWRNQWTADLGRPAAEDLAAHGFAAWNLEYRRAPGPDGRGDGGWPATFEDIAAGIDHVAQLAGHGVDPARVALLGHSAGGHLAVWAAGRQGLPADAPGAGPAVVPVGVVSQAGVLDLAAAHRLRLSDDAAANLMHGTADERPHEYALADPLRALPTGVPVLAVHSPADEAVPMALSRDYVEAARAAGDPAELHAVDGDHFAIITPGMDAYERCRALLDGLFAQAAES</sequence>
<proteinExistence type="predicted"/>
<dbReference type="RefSeq" id="WP_345885717.1">
    <property type="nucleotide sequence ID" value="NZ_JBDFRB010000012.1"/>
</dbReference>
<name>A0ABU9X1Q9_9MICC</name>
<dbReference type="InterPro" id="IPR029058">
    <property type="entry name" value="AB_hydrolase_fold"/>
</dbReference>
<comment type="caution">
    <text evidence="3">The sequence shown here is derived from an EMBL/GenBank/DDBJ whole genome shotgun (WGS) entry which is preliminary data.</text>
</comment>
<feature type="domain" description="BD-FAE-like" evidence="2">
    <location>
        <begin position="32"/>
        <end position="224"/>
    </location>
</feature>
<dbReference type="EMBL" id="JBDFRB010000012">
    <property type="protein sequence ID" value="MEN2745365.1"/>
    <property type="molecule type" value="Genomic_DNA"/>
</dbReference>
<accession>A0ABU9X1Q9</accession>
<dbReference type="SUPFAM" id="SSF53474">
    <property type="entry name" value="alpha/beta-Hydrolases"/>
    <property type="match status" value="1"/>
</dbReference>
<keyword evidence="1 3" id="KW-0378">Hydrolase</keyword>
<keyword evidence="4" id="KW-1185">Reference proteome</keyword>
<evidence type="ECO:0000313" key="3">
    <source>
        <dbReference type="EMBL" id="MEN2745365.1"/>
    </source>
</evidence>
<dbReference type="Gene3D" id="3.40.50.1820">
    <property type="entry name" value="alpha/beta hydrolase"/>
    <property type="match status" value="1"/>
</dbReference>